<organism evidence="5 6">
    <name type="scientific">Streptomyces albireticuli</name>
    <dbReference type="NCBI Taxonomy" id="1940"/>
    <lineage>
        <taxon>Bacteria</taxon>
        <taxon>Bacillati</taxon>
        <taxon>Actinomycetota</taxon>
        <taxon>Actinomycetes</taxon>
        <taxon>Kitasatosporales</taxon>
        <taxon>Streptomycetaceae</taxon>
        <taxon>Streptomyces</taxon>
    </lineage>
</organism>
<keyword evidence="1" id="KW-0805">Transcription regulation</keyword>
<dbReference type="EMBL" id="CP021744">
    <property type="protein sequence ID" value="ARZ68732.1"/>
    <property type="molecule type" value="Genomic_DNA"/>
</dbReference>
<dbReference type="InterPro" id="IPR036388">
    <property type="entry name" value="WH-like_DNA-bd_sf"/>
</dbReference>
<dbReference type="PROSITE" id="PS50949">
    <property type="entry name" value="HTH_GNTR"/>
    <property type="match status" value="1"/>
</dbReference>
<dbReference type="KEGG" id="salj:SMD11_3088"/>
<evidence type="ECO:0000256" key="1">
    <source>
        <dbReference type="ARBA" id="ARBA00023015"/>
    </source>
</evidence>
<keyword evidence="3" id="KW-0804">Transcription</keyword>
<dbReference type="Gene3D" id="1.10.10.10">
    <property type="entry name" value="Winged helix-like DNA-binding domain superfamily/Winged helix DNA-binding domain"/>
    <property type="match status" value="1"/>
</dbReference>
<dbReference type="SMART" id="SM00345">
    <property type="entry name" value="HTH_GNTR"/>
    <property type="match status" value="1"/>
</dbReference>
<dbReference type="PANTHER" id="PTHR44846">
    <property type="entry name" value="MANNOSYL-D-GLYCERATE TRANSPORT/METABOLISM SYSTEM REPRESSOR MNGR-RELATED"/>
    <property type="match status" value="1"/>
</dbReference>
<name>A0A1Z2L346_9ACTN</name>
<keyword evidence="2" id="KW-0238">DNA-binding</keyword>
<dbReference type="CDD" id="cd07377">
    <property type="entry name" value="WHTH_GntR"/>
    <property type="match status" value="1"/>
</dbReference>
<dbReference type="SUPFAM" id="SSF46785">
    <property type="entry name" value="Winged helix' DNA-binding domain"/>
    <property type="match status" value="1"/>
</dbReference>
<evidence type="ECO:0000256" key="3">
    <source>
        <dbReference type="ARBA" id="ARBA00023163"/>
    </source>
</evidence>
<dbReference type="GO" id="GO:0003700">
    <property type="term" value="F:DNA-binding transcription factor activity"/>
    <property type="evidence" value="ECO:0007669"/>
    <property type="project" value="InterPro"/>
</dbReference>
<gene>
    <name evidence="5" type="ORF">SMD11_3088</name>
</gene>
<sequence length="121" mass="13260">MTPTADDARRVNEQIAHALRAEIVSGKLRPGEKLPAVRQIAARFQVAVGTASKALQLLVKSGFIRADSTRGYFVSDRPEGSGGQGPSSEFLTIMREIESLREHLSRLDDRLQQLESVTRSG</sequence>
<dbReference type="AlphaFoldDB" id="A0A1Z2L346"/>
<evidence type="ECO:0000313" key="6">
    <source>
        <dbReference type="Proteomes" id="UP000195755"/>
    </source>
</evidence>
<dbReference type="OrthoDB" id="7363114at2"/>
<dbReference type="InterPro" id="IPR050679">
    <property type="entry name" value="Bact_HTH_transcr_reg"/>
</dbReference>
<proteinExistence type="predicted"/>
<evidence type="ECO:0000259" key="4">
    <source>
        <dbReference type="PROSITE" id="PS50949"/>
    </source>
</evidence>
<evidence type="ECO:0000313" key="5">
    <source>
        <dbReference type="EMBL" id="ARZ68732.1"/>
    </source>
</evidence>
<dbReference type="GO" id="GO:0003677">
    <property type="term" value="F:DNA binding"/>
    <property type="evidence" value="ECO:0007669"/>
    <property type="project" value="UniProtKB-KW"/>
</dbReference>
<dbReference type="Pfam" id="PF00392">
    <property type="entry name" value="GntR"/>
    <property type="match status" value="1"/>
</dbReference>
<reference evidence="5 6" key="1">
    <citation type="submission" date="2017-06" db="EMBL/GenBank/DDBJ databases">
        <title>Streptomyces albireticuli Genome sequencing and assembly.</title>
        <authorList>
            <person name="Wang Y."/>
            <person name="Du B."/>
            <person name="Ding Y."/>
            <person name="Liu H."/>
            <person name="Hou Q."/>
            <person name="Liu K."/>
            <person name="Yao L."/>
            <person name="Wang C."/>
        </authorList>
    </citation>
    <scope>NUCLEOTIDE SEQUENCE [LARGE SCALE GENOMIC DNA]</scope>
    <source>
        <strain evidence="5 6">MDJK11</strain>
    </source>
</reference>
<accession>A0A1Z2L346</accession>
<evidence type="ECO:0000256" key="2">
    <source>
        <dbReference type="ARBA" id="ARBA00023125"/>
    </source>
</evidence>
<protein>
    <recommendedName>
        <fullName evidence="4">HTH gntR-type domain-containing protein</fullName>
    </recommendedName>
</protein>
<dbReference type="InterPro" id="IPR036390">
    <property type="entry name" value="WH_DNA-bd_sf"/>
</dbReference>
<feature type="domain" description="HTH gntR-type" evidence="4">
    <location>
        <begin position="9"/>
        <end position="77"/>
    </location>
</feature>
<dbReference type="Proteomes" id="UP000195755">
    <property type="component" value="Chromosome"/>
</dbReference>
<dbReference type="InterPro" id="IPR000524">
    <property type="entry name" value="Tscrpt_reg_HTH_GntR"/>
</dbReference>